<dbReference type="InterPro" id="IPR005119">
    <property type="entry name" value="LysR_subst-bd"/>
</dbReference>
<keyword evidence="3" id="KW-0238">DNA-binding</keyword>
<dbReference type="Proteomes" id="UP001302477">
    <property type="component" value="Chromosome"/>
</dbReference>
<dbReference type="InterPro" id="IPR000847">
    <property type="entry name" value="LysR_HTH_N"/>
</dbReference>
<dbReference type="Pfam" id="PF00126">
    <property type="entry name" value="HTH_1"/>
    <property type="match status" value="1"/>
</dbReference>
<dbReference type="AlphaFoldDB" id="A0AAU0MX52"/>
<reference evidence="6 7" key="1">
    <citation type="submission" date="2023-10" db="EMBL/GenBank/DDBJ databases">
        <title>Description of Microbulbifer bruguierae sp. nov., isolated from the sediments of mangrove plant Bruguiera sexangula and comparative genomic analyses of the genus Microbulbifer.</title>
        <authorList>
            <person name="Long M."/>
        </authorList>
    </citation>
    <scope>NUCLEOTIDE SEQUENCE [LARGE SCALE GENOMIC DNA]</scope>
    <source>
        <strain evidence="6 7">SPO729</strain>
    </source>
</reference>
<dbReference type="InterPro" id="IPR037402">
    <property type="entry name" value="YidZ_PBP2"/>
</dbReference>
<dbReference type="InterPro" id="IPR050389">
    <property type="entry name" value="LysR-type_TF"/>
</dbReference>
<evidence type="ECO:0000313" key="7">
    <source>
        <dbReference type="Proteomes" id="UP001302477"/>
    </source>
</evidence>
<proteinExistence type="inferred from homology"/>
<dbReference type="EMBL" id="CP137555">
    <property type="protein sequence ID" value="WOX05302.1"/>
    <property type="molecule type" value="Genomic_DNA"/>
</dbReference>
<protein>
    <submittedName>
        <fullName evidence="6">LysR family transcriptional regulator</fullName>
    </submittedName>
</protein>
<dbReference type="PANTHER" id="PTHR30118">
    <property type="entry name" value="HTH-TYPE TRANSCRIPTIONAL REGULATOR LEUO-RELATED"/>
    <property type="match status" value="1"/>
</dbReference>
<evidence type="ECO:0000259" key="5">
    <source>
        <dbReference type="PROSITE" id="PS50931"/>
    </source>
</evidence>
<dbReference type="Pfam" id="PF03466">
    <property type="entry name" value="LysR_substrate"/>
    <property type="match status" value="1"/>
</dbReference>
<dbReference type="SUPFAM" id="SSF53850">
    <property type="entry name" value="Periplasmic binding protein-like II"/>
    <property type="match status" value="1"/>
</dbReference>
<dbReference type="GO" id="GO:0003700">
    <property type="term" value="F:DNA-binding transcription factor activity"/>
    <property type="evidence" value="ECO:0007669"/>
    <property type="project" value="InterPro"/>
</dbReference>
<sequence length="299" mass="33470">MRLEKVDLNLFVVFDALYRERSVTKVAQLLNLTQPAVSNALGRLRQTFDDHLFVKTREGMSPTPVADSVVKDVREALSLLGRSVGANARFDPFRSQKVFRLGMNDLAESLLLPRLHEVVREVAPAIAITSYYVEREAATAELKGGVIDLLLDAPAVNARELGHKHIGELPYVVAMRPGHPLASGDLSLENYLASEHIHVSSRRKGRGQVEMALHGMGFQRTIAMRVQNYLVASRITEGTDLLWTVPRVLAETLPLAVVELPFVVEPLSWHLFWHRNAADDPASRWMRDMIESVSRIVLN</sequence>
<keyword evidence="2" id="KW-0805">Transcription regulation</keyword>
<feature type="domain" description="HTH lysR-type" evidence="5">
    <location>
        <begin position="6"/>
        <end position="63"/>
    </location>
</feature>
<dbReference type="Gene3D" id="3.40.190.10">
    <property type="entry name" value="Periplasmic binding protein-like II"/>
    <property type="match status" value="2"/>
</dbReference>
<accession>A0AAU0MX52</accession>
<keyword evidence="7" id="KW-1185">Reference proteome</keyword>
<dbReference type="Gene3D" id="1.10.10.10">
    <property type="entry name" value="Winged helix-like DNA-binding domain superfamily/Winged helix DNA-binding domain"/>
    <property type="match status" value="1"/>
</dbReference>
<dbReference type="PRINTS" id="PR00039">
    <property type="entry name" value="HTHLYSR"/>
</dbReference>
<evidence type="ECO:0000256" key="3">
    <source>
        <dbReference type="ARBA" id="ARBA00023125"/>
    </source>
</evidence>
<dbReference type="PROSITE" id="PS50931">
    <property type="entry name" value="HTH_LYSR"/>
    <property type="match status" value="1"/>
</dbReference>
<organism evidence="6 7">
    <name type="scientific">Microbulbifer pacificus</name>
    <dbReference type="NCBI Taxonomy" id="407164"/>
    <lineage>
        <taxon>Bacteria</taxon>
        <taxon>Pseudomonadati</taxon>
        <taxon>Pseudomonadota</taxon>
        <taxon>Gammaproteobacteria</taxon>
        <taxon>Cellvibrionales</taxon>
        <taxon>Microbulbiferaceae</taxon>
        <taxon>Microbulbifer</taxon>
    </lineage>
</organism>
<evidence type="ECO:0000256" key="2">
    <source>
        <dbReference type="ARBA" id="ARBA00023015"/>
    </source>
</evidence>
<evidence type="ECO:0000313" key="6">
    <source>
        <dbReference type="EMBL" id="WOX05302.1"/>
    </source>
</evidence>
<comment type="similarity">
    <text evidence="1">Belongs to the LysR transcriptional regulatory family.</text>
</comment>
<dbReference type="InterPro" id="IPR036388">
    <property type="entry name" value="WH-like_DNA-bd_sf"/>
</dbReference>
<dbReference type="PANTHER" id="PTHR30118:SF15">
    <property type="entry name" value="TRANSCRIPTIONAL REGULATORY PROTEIN"/>
    <property type="match status" value="1"/>
</dbReference>
<name>A0AAU0MX52_9GAMM</name>
<gene>
    <name evidence="6" type="ORF">R5R33_16375</name>
</gene>
<evidence type="ECO:0000256" key="1">
    <source>
        <dbReference type="ARBA" id="ARBA00009437"/>
    </source>
</evidence>
<dbReference type="GO" id="GO:0003677">
    <property type="term" value="F:DNA binding"/>
    <property type="evidence" value="ECO:0007669"/>
    <property type="project" value="UniProtKB-KW"/>
</dbReference>
<evidence type="ECO:0000256" key="4">
    <source>
        <dbReference type="ARBA" id="ARBA00023163"/>
    </source>
</evidence>
<dbReference type="CDD" id="cd08417">
    <property type="entry name" value="PBP2_Nitroaromatics_like"/>
    <property type="match status" value="1"/>
</dbReference>
<dbReference type="InterPro" id="IPR036390">
    <property type="entry name" value="WH_DNA-bd_sf"/>
</dbReference>
<dbReference type="KEGG" id="mpaf:R5R33_16375"/>
<dbReference type="SUPFAM" id="SSF46785">
    <property type="entry name" value="Winged helix' DNA-binding domain"/>
    <property type="match status" value="1"/>
</dbReference>
<dbReference type="RefSeq" id="WP_318953776.1">
    <property type="nucleotide sequence ID" value="NZ_CP137555.1"/>
</dbReference>
<keyword evidence="4" id="KW-0804">Transcription</keyword>